<accession>A0A7H1PUW7</accession>
<evidence type="ECO:0000313" key="2">
    <source>
        <dbReference type="EMBL" id="QNT91847.1"/>
    </source>
</evidence>
<evidence type="ECO:0000256" key="1">
    <source>
        <dbReference type="SAM" id="MobiDB-lite"/>
    </source>
</evidence>
<gene>
    <name evidence="2" type="ORF">HEP81_01518</name>
</gene>
<dbReference type="KEGG" id="sgf:HEP81_01518"/>
<feature type="compositionally biased region" description="Basic residues" evidence="1">
    <location>
        <begin position="1"/>
        <end position="10"/>
    </location>
</feature>
<reference evidence="2 3" key="1">
    <citation type="submission" date="2020-04" db="EMBL/GenBank/DDBJ databases">
        <title>Characterization and engineering of Streptomyces griseofuscus DSM40191 as a potential heterologous host for expression of BGCs.</title>
        <authorList>
            <person name="Gren T."/>
            <person name="Whitford C.M."/>
            <person name="Mohite O.S."/>
            <person name="Joergensen T.S."/>
            <person name="Nielsen J.B."/>
            <person name="Lee S.Y."/>
            <person name="Weber T."/>
        </authorList>
    </citation>
    <scope>NUCLEOTIDE SEQUENCE [LARGE SCALE GENOMIC DNA]</scope>
    <source>
        <strain evidence="2 3">DSM 40191</strain>
    </source>
</reference>
<feature type="compositionally biased region" description="Polar residues" evidence="1">
    <location>
        <begin position="32"/>
        <end position="48"/>
    </location>
</feature>
<sequence>MGSALRKRPFRPACAAASSASAPQCPEPDPTTLAQMSRTSRPLTGSGR</sequence>
<feature type="region of interest" description="Disordered" evidence="1">
    <location>
        <begin position="1"/>
        <end position="48"/>
    </location>
</feature>
<protein>
    <submittedName>
        <fullName evidence="2">Uncharacterized protein</fullName>
    </submittedName>
</protein>
<evidence type="ECO:0000313" key="3">
    <source>
        <dbReference type="Proteomes" id="UP000516422"/>
    </source>
</evidence>
<feature type="compositionally biased region" description="Low complexity" evidence="1">
    <location>
        <begin position="13"/>
        <end position="22"/>
    </location>
</feature>
<dbReference type="AlphaFoldDB" id="A0A7H1PUW7"/>
<organism evidence="2 3">
    <name type="scientific">Streptomyces griseofuscus</name>
    <dbReference type="NCBI Taxonomy" id="146922"/>
    <lineage>
        <taxon>Bacteria</taxon>
        <taxon>Bacillati</taxon>
        <taxon>Actinomycetota</taxon>
        <taxon>Actinomycetes</taxon>
        <taxon>Kitasatosporales</taxon>
        <taxon>Streptomycetaceae</taxon>
        <taxon>Streptomyces</taxon>
    </lineage>
</organism>
<dbReference type="EMBL" id="CP051006">
    <property type="protein sequence ID" value="QNT91847.1"/>
    <property type="molecule type" value="Genomic_DNA"/>
</dbReference>
<proteinExistence type="predicted"/>
<dbReference type="Proteomes" id="UP000516422">
    <property type="component" value="Chromosome"/>
</dbReference>
<name>A0A7H1PUW7_9ACTN</name>